<protein>
    <recommendedName>
        <fullName evidence="2">TadE-like domain-containing protein</fullName>
    </recommendedName>
</protein>
<sequence>MTVIAALRLPDPVDLIPSRRFPERRRLLERARDDRGAVTTEIVLVLPLLFTLVLVIGQVTVWAYATHMAQATASHALSATRVEDGTAQSGRTDAQHVLDQLGRGPLRSVKVRVTRDADSASVRVEGTATSVVPFLHLPVHAESAGPLERFQPGDQAAP</sequence>
<dbReference type="InterPro" id="IPR012495">
    <property type="entry name" value="TadE-like_dom"/>
</dbReference>
<dbReference type="Proteomes" id="UP000281594">
    <property type="component" value="Unassembled WGS sequence"/>
</dbReference>
<dbReference type="STRING" id="1343740.M271_34505"/>
<comment type="caution">
    <text evidence="3">The sequence shown here is derived from an EMBL/GenBank/DDBJ whole genome shotgun (WGS) entry which is preliminary data.</text>
</comment>
<keyword evidence="1" id="KW-1133">Transmembrane helix</keyword>
<evidence type="ECO:0000313" key="3">
    <source>
        <dbReference type="EMBL" id="RLV78533.1"/>
    </source>
</evidence>
<gene>
    <name evidence="3" type="ORF">D3C57_109150</name>
</gene>
<evidence type="ECO:0000259" key="2">
    <source>
        <dbReference type="Pfam" id="PF07811"/>
    </source>
</evidence>
<keyword evidence="1" id="KW-0812">Transmembrane</keyword>
<reference evidence="3 4" key="1">
    <citation type="journal article" date="2018" name="J. Biol. Chem.">
        <title>Discovery of the actinoplanic acid pathway in Streptomyces rapamycinicus reveals a genetically conserved synergism with rapamycin.</title>
        <authorList>
            <person name="Mrak P."/>
            <person name="Krastel P."/>
            <person name="Pivk Lukancic P."/>
            <person name="Tao J."/>
            <person name="Pistorius D."/>
            <person name="Moore C.M."/>
        </authorList>
    </citation>
    <scope>NUCLEOTIDE SEQUENCE [LARGE SCALE GENOMIC DNA]</scope>
    <source>
        <strain evidence="3 4">NRRL 5491</strain>
    </source>
</reference>
<evidence type="ECO:0000313" key="4">
    <source>
        <dbReference type="Proteomes" id="UP000281594"/>
    </source>
</evidence>
<organism evidence="3 4">
    <name type="scientific">Streptomyces rapamycinicus (strain ATCC 29253 / DSM 41530 / NRRL 5491 / AYB-994)</name>
    <name type="common">Streptomyces hygroscopicus (strain ATCC 29253)</name>
    <dbReference type="NCBI Taxonomy" id="1343740"/>
    <lineage>
        <taxon>Bacteria</taxon>
        <taxon>Bacillati</taxon>
        <taxon>Actinomycetota</taxon>
        <taxon>Actinomycetes</taxon>
        <taxon>Kitasatosporales</taxon>
        <taxon>Streptomycetaceae</taxon>
        <taxon>Streptomyces</taxon>
        <taxon>Streptomyces violaceusniger group</taxon>
    </lineage>
</organism>
<proteinExistence type="predicted"/>
<dbReference type="Pfam" id="PF07811">
    <property type="entry name" value="TadE"/>
    <property type="match status" value="1"/>
</dbReference>
<dbReference type="EMBL" id="QYCY01000001">
    <property type="protein sequence ID" value="RLV78533.1"/>
    <property type="molecule type" value="Genomic_DNA"/>
</dbReference>
<feature type="domain" description="TadE-like" evidence="2">
    <location>
        <begin position="36"/>
        <end position="76"/>
    </location>
</feature>
<feature type="transmembrane region" description="Helical" evidence="1">
    <location>
        <begin position="42"/>
        <end position="65"/>
    </location>
</feature>
<accession>A0A3L8RHS2</accession>
<dbReference type="AlphaFoldDB" id="A0A3L8RHS2"/>
<keyword evidence="1" id="KW-0472">Membrane</keyword>
<evidence type="ECO:0000256" key="1">
    <source>
        <dbReference type="SAM" id="Phobius"/>
    </source>
</evidence>
<name>A0A3L8RHS2_STRRN</name>